<evidence type="ECO:0000256" key="1">
    <source>
        <dbReference type="SAM" id="MobiDB-lite"/>
    </source>
</evidence>
<feature type="chain" id="PRO_5023097673" description="Pali-domain-containing protein" evidence="3">
    <location>
        <begin position="26"/>
        <end position="243"/>
    </location>
</feature>
<reference evidence="4 5" key="1">
    <citation type="journal article" date="2019" name="Nat. Ecol. Evol.">
        <title>Megaphylogeny resolves global patterns of mushroom evolution.</title>
        <authorList>
            <person name="Varga T."/>
            <person name="Krizsan K."/>
            <person name="Foldi C."/>
            <person name="Dima B."/>
            <person name="Sanchez-Garcia M."/>
            <person name="Sanchez-Ramirez S."/>
            <person name="Szollosi G.J."/>
            <person name="Szarkandi J.G."/>
            <person name="Papp V."/>
            <person name="Albert L."/>
            <person name="Andreopoulos W."/>
            <person name="Angelini C."/>
            <person name="Antonin V."/>
            <person name="Barry K.W."/>
            <person name="Bougher N.L."/>
            <person name="Buchanan P."/>
            <person name="Buyck B."/>
            <person name="Bense V."/>
            <person name="Catcheside P."/>
            <person name="Chovatia M."/>
            <person name="Cooper J."/>
            <person name="Damon W."/>
            <person name="Desjardin D."/>
            <person name="Finy P."/>
            <person name="Geml J."/>
            <person name="Haridas S."/>
            <person name="Hughes K."/>
            <person name="Justo A."/>
            <person name="Karasinski D."/>
            <person name="Kautmanova I."/>
            <person name="Kiss B."/>
            <person name="Kocsube S."/>
            <person name="Kotiranta H."/>
            <person name="LaButti K.M."/>
            <person name="Lechner B.E."/>
            <person name="Liimatainen K."/>
            <person name="Lipzen A."/>
            <person name="Lukacs Z."/>
            <person name="Mihaltcheva S."/>
            <person name="Morgado L.N."/>
            <person name="Niskanen T."/>
            <person name="Noordeloos M.E."/>
            <person name="Ohm R.A."/>
            <person name="Ortiz-Santana B."/>
            <person name="Ovrebo C."/>
            <person name="Racz N."/>
            <person name="Riley R."/>
            <person name="Savchenko A."/>
            <person name="Shiryaev A."/>
            <person name="Soop K."/>
            <person name="Spirin V."/>
            <person name="Szebenyi C."/>
            <person name="Tomsovsky M."/>
            <person name="Tulloss R.E."/>
            <person name="Uehling J."/>
            <person name="Grigoriev I.V."/>
            <person name="Vagvolgyi C."/>
            <person name="Papp T."/>
            <person name="Martin F.M."/>
            <person name="Miettinen O."/>
            <person name="Hibbett D.S."/>
            <person name="Nagy L.G."/>
        </authorList>
    </citation>
    <scope>NUCLEOTIDE SEQUENCE [LARGE SCALE GENOMIC DNA]</scope>
    <source>
        <strain evidence="4 5">HHB13444</strain>
    </source>
</reference>
<keyword evidence="2" id="KW-0472">Membrane</keyword>
<name>A0A5C3NMX1_9APHY</name>
<evidence type="ECO:0000313" key="5">
    <source>
        <dbReference type="Proteomes" id="UP000308197"/>
    </source>
</evidence>
<evidence type="ECO:0000256" key="2">
    <source>
        <dbReference type="SAM" id="Phobius"/>
    </source>
</evidence>
<feature type="transmembrane region" description="Helical" evidence="2">
    <location>
        <begin position="169"/>
        <end position="192"/>
    </location>
</feature>
<proteinExistence type="predicted"/>
<keyword evidence="5" id="KW-1185">Reference proteome</keyword>
<dbReference type="InParanoid" id="A0A5C3NMX1"/>
<keyword evidence="3" id="KW-0732">Signal</keyword>
<keyword evidence="2" id="KW-0812">Transmembrane</keyword>
<feature type="signal peptide" evidence="3">
    <location>
        <begin position="1"/>
        <end position="25"/>
    </location>
</feature>
<organism evidence="4 5">
    <name type="scientific">Polyporus arcularius HHB13444</name>
    <dbReference type="NCBI Taxonomy" id="1314778"/>
    <lineage>
        <taxon>Eukaryota</taxon>
        <taxon>Fungi</taxon>
        <taxon>Dikarya</taxon>
        <taxon>Basidiomycota</taxon>
        <taxon>Agaricomycotina</taxon>
        <taxon>Agaricomycetes</taxon>
        <taxon>Polyporales</taxon>
        <taxon>Polyporaceae</taxon>
        <taxon>Polyporus</taxon>
    </lineage>
</organism>
<dbReference type="EMBL" id="ML212448">
    <property type="protein sequence ID" value="TFK78575.1"/>
    <property type="molecule type" value="Genomic_DNA"/>
</dbReference>
<gene>
    <name evidence="4" type="ORF">K466DRAFT_570750</name>
</gene>
<evidence type="ECO:0000313" key="4">
    <source>
        <dbReference type="EMBL" id="TFK78575.1"/>
    </source>
</evidence>
<evidence type="ECO:0008006" key="6">
    <source>
        <dbReference type="Google" id="ProtNLM"/>
    </source>
</evidence>
<sequence>MLATTLCFWAFALLLVACLSLHVHGMLYLYIVEDIYTGTSPGFRVPKTIEVVRRRLGLWQHCVTTNSSTQGLNMTHQSSSECYTNAINSLSPGPWHILATVASFVAFGMALFLRLRSQSDKSGLRFTCIPIVTAIVSCAGVLINDASIVSEHSMDLNGPDEEGMVHSASMGSVVIFLTIALSFNVIAGGLWLRVASDVLREPPTRRDVSPLIISAPMIPAAASTQADRRDLPLGSKQKKQPVH</sequence>
<accession>A0A5C3NMX1</accession>
<protein>
    <recommendedName>
        <fullName evidence="6">Pali-domain-containing protein</fullName>
    </recommendedName>
</protein>
<feature type="region of interest" description="Disordered" evidence="1">
    <location>
        <begin position="223"/>
        <end position="243"/>
    </location>
</feature>
<feature type="transmembrane region" description="Helical" evidence="2">
    <location>
        <begin position="95"/>
        <end position="115"/>
    </location>
</feature>
<evidence type="ECO:0000256" key="3">
    <source>
        <dbReference type="SAM" id="SignalP"/>
    </source>
</evidence>
<dbReference type="AlphaFoldDB" id="A0A5C3NMX1"/>
<dbReference type="Proteomes" id="UP000308197">
    <property type="component" value="Unassembled WGS sequence"/>
</dbReference>
<keyword evidence="2" id="KW-1133">Transmembrane helix</keyword>
<feature type="transmembrane region" description="Helical" evidence="2">
    <location>
        <begin position="127"/>
        <end position="149"/>
    </location>
</feature>